<dbReference type="InterPro" id="IPR021858">
    <property type="entry name" value="Fun_TF"/>
</dbReference>
<dbReference type="EMBL" id="CDMC01000005">
    <property type="protein sequence ID" value="CEL05755.1"/>
    <property type="molecule type" value="Genomic_DNA"/>
</dbReference>
<reference evidence="2" key="1">
    <citation type="journal article" date="2016" name="Genome Announc.">
        <title>Draft genome sequences of fungus Aspergillus calidoustus.</title>
        <authorList>
            <person name="Horn F."/>
            <person name="Linde J."/>
            <person name="Mattern D.J."/>
            <person name="Walther G."/>
            <person name="Guthke R."/>
            <person name="Scherlach K."/>
            <person name="Martin K."/>
            <person name="Brakhage A.A."/>
            <person name="Petzke L."/>
            <person name="Valiante V."/>
        </authorList>
    </citation>
    <scope>NUCLEOTIDE SEQUENCE [LARGE SCALE GENOMIC DNA]</scope>
    <source>
        <strain evidence="2">SF006504</strain>
    </source>
</reference>
<dbReference type="Proteomes" id="UP000054771">
    <property type="component" value="Unassembled WGS sequence"/>
</dbReference>
<keyword evidence="2" id="KW-1185">Reference proteome</keyword>
<name>A0A0U5G1Y1_ASPCI</name>
<gene>
    <name evidence="1" type="ORF">ASPCAL06870</name>
</gene>
<dbReference type="Pfam" id="PF11951">
    <property type="entry name" value="Fungal_trans_2"/>
    <property type="match status" value="1"/>
</dbReference>
<evidence type="ECO:0000313" key="2">
    <source>
        <dbReference type="Proteomes" id="UP000054771"/>
    </source>
</evidence>
<dbReference type="STRING" id="454130.A0A0U5G1Y1"/>
<accession>A0A0U5G1Y1</accession>
<dbReference type="OrthoDB" id="4356994at2759"/>
<proteinExistence type="predicted"/>
<evidence type="ECO:0000313" key="1">
    <source>
        <dbReference type="EMBL" id="CEL05755.1"/>
    </source>
</evidence>
<organism evidence="1 2">
    <name type="scientific">Aspergillus calidoustus</name>
    <dbReference type="NCBI Taxonomy" id="454130"/>
    <lineage>
        <taxon>Eukaryota</taxon>
        <taxon>Fungi</taxon>
        <taxon>Dikarya</taxon>
        <taxon>Ascomycota</taxon>
        <taxon>Pezizomycotina</taxon>
        <taxon>Eurotiomycetes</taxon>
        <taxon>Eurotiomycetidae</taxon>
        <taxon>Eurotiales</taxon>
        <taxon>Aspergillaceae</taxon>
        <taxon>Aspergillus</taxon>
        <taxon>Aspergillus subgen. Nidulantes</taxon>
    </lineage>
</organism>
<sequence length="120" mass="14027">MGVSLFYAHVLFHRRLLNPPGPPSKFHDLAVTNIIEMTKKQYESDPRLMRRLHWPILMAAIETKDASHREWLQDRLTDLRQFHSEYLWASEIADEILSRQDASNGIYADVAALLRQRSGR</sequence>
<dbReference type="AlphaFoldDB" id="A0A0U5G1Y1"/>
<protein>
    <submittedName>
        <fullName evidence="1">Uncharacterized protein</fullName>
    </submittedName>
</protein>